<sequence>MWKGIDVSDNQGRISWNRVKEAGCRFAVLRSVRRSGRPDRQFEANVSGCGENGIPFEVYRYTCATAPSQAVREAEQVVSLLMKKGLSCRVWWDVEDRTLTGLGTGVLTGLIRSARNTVEGAGLEFGIYTGLAFYEAGYFDGNAFDCPYWIARYPSSAYFDFEQTPPPEACRPQIARQLAAWQYTGKGRIPGISGNVDLDVCYLPVGGKEETEKKFAFFPFNPEEEQKRKSR</sequence>
<dbReference type="Pfam" id="PF01183">
    <property type="entry name" value="Glyco_hydro_25"/>
    <property type="match status" value="1"/>
</dbReference>
<dbReference type="InterPro" id="IPR017853">
    <property type="entry name" value="GH"/>
</dbReference>
<dbReference type="GO" id="GO:0009253">
    <property type="term" value="P:peptidoglycan catabolic process"/>
    <property type="evidence" value="ECO:0007669"/>
    <property type="project" value="InterPro"/>
</dbReference>
<gene>
    <name evidence="2" type="ORF">H9831_05720</name>
</gene>
<name>A0A9D1YNT6_9FIRM</name>
<evidence type="ECO:0000313" key="2">
    <source>
        <dbReference type="EMBL" id="HIY60164.1"/>
    </source>
</evidence>
<dbReference type="Proteomes" id="UP000824007">
    <property type="component" value="Unassembled WGS sequence"/>
</dbReference>
<dbReference type="Gene3D" id="3.20.20.80">
    <property type="entry name" value="Glycosidases"/>
    <property type="match status" value="1"/>
</dbReference>
<organism evidence="2 3">
    <name type="scientific">Candidatus Eisenbergiella pullistercoris</name>
    <dbReference type="NCBI Taxonomy" id="2838555"/>
    <lineage>
        <taxon>Bacteria</taxon>
        <taxon>Bacillati</taxon>
        <taxon>Bacillota</taxon>
        <taxon>Clostridia</taxon>
        <taxon>Lachnospirales</taxon>
        <taxon>Lachnospiraceae</taxon>
        <taxon>Eisenbergiella</taxon>
    </lineage>
</organism>
<dbReference type="GO" id="GO:0003796">
    <property type="term" value="F:lysozyme activity"/>
    <property type="evidence" value="ECO:0007669"/>
    <property type="project" value="InterPro"/>
</dbReference>
<dbReference type="AlphaFoldDB" id="A0A9D1YNT6"/>
<protein>
    <recommendedName>
        <fullName evidence="4">Lysozyme</fullName>
    </recommendedName>
</protein>
<evidence type="ECO:0008006" key="4">
    <source>
        <dbReference type="Google" id="ProtNLM"/>
    </source>
</evidence>
<accession>A0A9D1YNT6</accession>
<dbReference type="InterPro" id="IPR002053">
    <property type="entry name" value="Glyco_hydro_25"/>
</dbReference>
<comment type="caution">
    <text evidence="2">The sequence shown here is derived from an EMBL/GenBank/DDBJ whole genome shotgun (WGS) entry which is preliminary data.</text>
</comment>
<evidence type="ECO:0000256" key="1">
    <source>
        <dbReference type="ARBA" id="ARBA00010646"/>
    </source>
</evidence>
<dbReference type="PANTHER" id="PTHR34135">
    <property type="entry name" value="LYSOZYME"/>
    <property type="match status" value="1"/>
</dbReference>
<reference evidence="2" key="1">
    <citation type="journal article" date="2021" name="PeerJ">
        <title>Extensive microbial diversity within the chicken gut microbiome revealed by metagenomics and culture.</title>
        <authorList>
            <person name="Gilroy R."/>
            <person name="Ravi A."/>
            <person name="Getino M."/>
            <person name="Pursley I."/>
            <person name="Horton D.L."/>
            <person name="Alikhan N.F."/>
            <person name="Baker D."/>
            <person name="Gharbi K."/>
            <person name="Hall N."/>
            <person name="Watson M."/>
            <person name="Adriaenssens E.M."/>
            <person name="Foster-Nyarko E."/>
            <person name="Jarju S."/>
            <person name="Secka A."/>
            <person name="Antonio M."/>
            <person name="Oren A."/>
            <person name="Chaudhuri R.R."/>
            <person name="La Ragione R."/>
            <person name="Hildebrand F."/>
            <person name="Pallen M.J."/>
        </authorList>
    </citation>
    <scope>NUCLEOTIDE SEQUENCE</scope>
    <source>
        <strain evidence="2">ChiSxjej3B15-24422</strain>
    </source>
</reference>
<dbReference type="GO" id="GO:0016998">
    <property type="term" value="P:cell wall macromolecule catabolic process"/>
    <property type="evidence" value="ECO:0007669"/>
    <property type="project" value="InterPro"/>
</dbReference>
<dbReference type="PROSITE" id="PS51904">
    <property type="entry name" value="GLYCOSYL_HYDROL_F25_2"/>
    <property type="match status" value="1"/>
</dbReference>
<comment type="similarity">
    <text evidence="1">Belongs to the glycosyl hydrolase 25 family.</text>
</comment>
<dbReference type="SUPFAM" id="SSF51445">
    <property type="entry name" value="(Trans)glycosidases"/>
    <property type="match status" value="1"/>
</dbReference>
<dbReference type="PANTHER" id="PTHR34135:SF2">
    <property type="entry name" value="LYSOZYME"/>
    <property type="match status" value="1"/>
</dbReference>
<dbReference type="EMBL" id="DXDD01000072">
    <property type="protein sequence ID" value="HIY60164.1"/>
    <property type="molecule type" value="Genomic_DNA"/>
</dbReference>
<evidence type="ECO:0000313" key="3">
    <source>
        <dbReference type="Proteomes" id="UP000824007"/>
    </source>
</evidence>
<dbReference type="GO" id="GO:0016052">
    <property type="term" value="P:carbohydrate catabolic process"/>
    <property type="evidence" value="ECO:0007669"/>
    <property type="project" value="TreeGrafter"/>
</dbReference>
<reference evidence="2" key="2">
    <citation type="submission" date="2021-04" db="EMBL/GenBank/DDBJ databases">
        <authorList>
            <person name="Gilroy R."/>
        </authorList>
    </citation>
    <scope>NUCLEOTIDE SEQUENCE</scope>
    <source>
        <strain evidence="2">ChiSxjej3B15-24422</strain>
    </source>
</reference>
<proteinExistence type="inferred from homology"/>